<keyword evidence="2" id="KW-0806">Transcription termination</keyword>
<dbReference type="AlphaFoldDB" id="A0ABD0UPD0"/>
<protein>
    <recommendedName>
        <fullName evidence="7">Transcription termination factor MTERF2, chloroplastic</fullName>
    </recommendedName>
</protein>
<dbReference type="Proteomes" id="UP001552299">
    <property type="component" value="Unassembled WGS sequence"/>
</dbReference>
<feature type="compositionally biased region" description="Basic and acidic residues" evidence="4">
    <location>
        <begin position="619"/>
        <end position="629"/>
    </location>
</feature>
<evidence type="ECO:0008006" key="7">
    <source>
        <dbReference type="Google" id="ProtNLM"/>
    </source>
</evidence>
<evidence type="ECO:0000256" key="4">
    <source>
        <dbReference type="SAM" id="MobiDB-lite"/>
    </source>
</evidence>
<keyword evidence="3" id="KW-0809">Transit peptide</keyword>
<keyword evidence="2" id="KW-0804">Transcription</keyword>
<proteinExistence type="inferred from homology"/>
<comment type="similarity">
    <text evidence="1">Belongs to the mTERF family.</text>
</comment>
<dbReference type="GO" id="GO:0006353">
    <property type="term" value="P:DNA-templated transcription termination"/>
    <property type="evidence" value="ECO:0007669"/>
    <property type="project" value="UniProtKB-KW"/>
</dbReference>
<evidence type="ECO:0000256" key="3">
    <source>
        <dbReference type="ARBA" id="ARBA00022946"/>
    </source>
</evidence>
<sequence length="657" mass="74894">MLCRSSPGSYSPAPCHGGLRPIPNPIPSFSLASLHLASSSSLHLHLHLISPLQVSPSPAPSSSQPQEFAGLIDEFEQTRLSRRQNARSTALLRLQEQQEKIYVPSLHDEADGENLRRKIIEEASLATKRMPRFPGSINFPKEDAVSVLTSDDQAFKQALEIRRGVAAEVLKAALSAGRLSKPYSAKIVTCLPNFVDRVVIEAAEMKVVPEFSHLSFNARAKRYIQGSGVVELVKWLKHNSLTYPQIGKLICLCSSNLESVRRLAEWLKTIHVKGKYLGYVLVKASSILEYKLEMLVEIVDFLAEKGVKREWMGFVVSRCPKVLTLSMSEIEFRVNFYMHMGMDEKDFGTMVYDYPKALGFFSLEEMNSKVNYLKEFGLSTEEVGRLLAYKPQLMGCSIEERWKPLVKYLYYLGVRRDGMKRILMAKPVIFCVDLERTIAPKVRFLQDIGVRQEDIGSVIARFPPLLTYSLYKKIRPVVIFLLTKAGVTQENIAKVVAFDPQLVGCSIINKLDVNVKYFLSLGIRLHTIGEMIADFPMLLRYNLDVIRPKYRYLRRIMVRPLQDLIEFPRFFSYSLDGRIIPRHEILVKNRVNFKLRYMLASSDEEFNQRVQAVVENRRSFESTERHSDLSDTGSNQAVPDVPTDNFLADEFHVLTKK</sequence>
<dbReference type="Pfam" id="PF02536">
    <property type="entry name" value="mTERF"/>
    <property type="match status" value="2"/>
</dbReference>
<keyword evidence="6" id="KW-1185">Reference proteome</keyword>
<dbReference type="SMART" id="SM00733">
    <property type="entry name" value="Mterf"/>
    <property type="match status" value="9"/>
</dbReference>
<dbReference type="PANTHER" id="PTHR13068">
    <property type="entry name" value="CGI-12 PROTEIN-RELATED"/>
    <property type="match status" value="1"/>
</dbReference>
<name>A0ABD0UPD0_DENTH</name>
<reference evidence="5 6" key="1">
    <citation type="journal article" date="2024" name="Plant Biotechnol. J.">
        <title>Dendrobium thyrsiflorum genome and its molecular insights into genes involved in important horticultural traits.</title>
        <authorList>
            <person name="Chen B."/>
            <person name="Wang J.Y."/>
            <person name="Zheng P.J."/>
            <person name="Li K.L."/>
            <person name="Liang Y.M."/>
            <person name="Chen X.F."/>
            <person name="Zhang C."/>
            <person name="Zhao X."/>
            <person name="He X."/>
            <person name="Zhang G.Q."/>
            <person name="Liu Z.J."/>
            <person name="Xu Q."/>
        </authorList>
    </citation>
    <scope>NUCLEOTIDE SEQUENCE [LARGE SCALE GENOMIC DNA]</scope>
    <source>
        <strain evidence="5">GZMU011</strain>
    </source>
</reference>
<dbReference type="PANTHER" id="PTHR13068:SF98">
    <property type="entry name" value="TRANSCRIPTION TERMINATION FACTOR MTERF2, CHLOROPLASTIC"/>
    <property type="match status" value="1"/>
</dbReference>
<dbReference type="Gene3D" id="1.25.70.10">
    <property type="entry name" value="Transcription termination factor 3, mitochondrial"/>
    <property type="match status" value="1"/>
</dbReference>
<organism evidence="5 6">
    <name type="scientific">Dendrobium thyrsiflorum</name>
    <name type="common">Pinecone-like raceme dendrobium</name>
    <name type="synonym">Orchid</name>
    <dbReference type="NCBI Taxonomy" id="117978"/>
    <lineage>
        <taxon>Eukaryota</taxon>
        <taxon>Viridiplantae</taxon>
        <taxon>Streptophyta</taxon>
        <taxon>Embryophyta</taxon>
        <taxon>Tracheophyta</taxon>
        <taxon>Spermatophyta</taxon>
        <taxon>Magnoliopsida</taxon>
        <taxon>Liliopsida</taxon>
        <taxon>Asparagales</taxon>
        <taxon>Orchidaceae</taxon>
        <taxon>Epidendroideae</taxon>
        <taxon>Malaxideae</taxon>
        <taxon>Dendrobiinae</taxon>
        <taxon>Dendrobium</taxon>
    </lineage>
</organism>
<comment type="caution">
    <text evidence="5">The sequence shown here is derived from an EMBL/GenBank/DDBJ whole genome shotgun (WGS) entry which is preliminary data.</text>
</comment>
<evidence type="ECO:0000313" key="5">
    <source>
        <dbReference type="EMBL" id="KAL0914519.1"/>
    </source>
</evidence>
<accession>A0ABD0UPD0</accession>
<dbReference type="EMBL" id="JANQDX010000012">
    <property type="protein sequence ID" value="KAL0914519.1"/>
    <property type="molecule type" value="Genomic_DNA"/>
</dbReference>
<evidence type="ECO:0000313" key="6">
    <source>
        <dbReference type="Proteomes" id="UP001552299"/>
    </source>
</evidence>
<feature type="region of interest" description="Disordered" evidence="4">
    <location>
        <begin position="619"/>
        <end position="642"/>
    </location>
</feature>
<evidence type="ECO:0000256" key="1">
    <source>
        <dbReference type="ARBA" id="ARBA00007692"/>
    </source>
</evidence>
<dbReference type="InterPro" id="IPR003690">
    <property type="entry name" value="MTERF"/>
</dbReference>
<gene>
    <name evidence="5" type="ORF">M5K25_014868</name>
</gene>
<keyword evidence="2" id="KW-0805">Transcription regulation</keyword>
<evidence type="ECO:0000256" key="2">
    <source>
        <dbReference type="ARBA" id="ARBA00022472"/>
    </source>
</evidence>
<dbReference type="InterPro" id="IPR038538">
    <property type="entry name" value="MTERF_sf"/>
</dbReference>